<feature type="region of interest" description="Disordered" evidence="1">
    <location>
        <begin position="1"/>
        <end position="21"/>
    </location>
</feature>
<name>T0IXE9_9SPHN</name>
<organism evidence="2 3">
    <name type="scientific">Sphingobium ummariense RL-3</name>
    <dbReference type="NCBI Taxonomy" id="1346791"/>
    <lineage>
        <taxon>Bacteria</taxon>
        <taxon>Pseudomonadati</taxon>
        <taxon>Pseudomonadota</taxon>
        <taxon>Alphaproteobacteria</taxon>
        <taxon>Sphingomonadales</taxon>
        <taxon>Sphingomonadaceae</taxon>
        <taxon>Sphingobium</taxon>
    </lineage>
</organism>
<dbReference type="InterPro" id="IPR014710">
    <property type="entry name" value="RmlC-like_jellyroll"/>
</dbReference>
<dbReference type="RefSeq" id="WP_021319403.1">
    <property type="nucleotide sequence ID" value="NZ_AUWY01000120.1"/>
</dbReference>
<evidence type="ECO:0000256" key="1">
    <source>
        <dbReference type="SAM" id="MobiDB-lite"/>
    </source>
</evidence>
<dbReference type="Gene3D" id="2.60.120.10">
    <property type="entry name" value="Jelly Rolls"/>
    <property type="match status" value="1"/>
</dbReference>
<evidence type="ECO:0000313" key="2">
    <source>
        <dbReference type="EMBL" id="EQB30441.1"/>
    </source>
</evidence>
<sequence>MYGRNDLRASLAPQPRAPAPTGFKKASYARFYDEAPQERSELADSWYARGQTMIVGYSEAKAGAVFERIGQPDEYAIILPDDGVEIEIGIAEGSMVAEGKSVAFVPAGDSSVKVLKGGRILRLFTARAEDLAQKCCNAADYATDDPNVPPLEAWPDPVGGRRVRVYPGDVAPQQGRFGRIYRGSTIMVNFGDGRVGPRAPDNLSPHHHDDFEQYSIALDGDYIHHLRWPWISDSTQWIADDHERCAAPSVAVIPPPATHTSQGIAPGLNRLLDAFCPPRLDFSLKPGWVLNADDYPMPSPKEGAE</sequence>
<reference evidence="2 3" key="1">
    <citation type="journal article" date="2013" name="Genome Announc.">
        <title>Draft Genome Sequence of Sphingobium ummariense Strain RL-3, a Hexachlorocyclohexane-Degrading Bacterium.</title>
        <authorList>
            <person name="Kohli P."/>
            <person name="Dua A."/>
            <person name="Sangwan N."/>
            <person name="Oldach P."/>
            <person name="Khurana J.P."/>
            <person name="Lal R."/>
        </authorList>
    </citation>
    <scope>NUCLEOTIDE SEQUENCE [LARGE SCALE GENOMIC DNA]</scope>
    <source>
        <strain evidence="2 3">RL-3</strain>
    </source>
</reference>
<accession>T0IXE9</accession>
<dbReference type="STRING" id="1346791.M529_18995"/>
<keyword evidence="3" id="KW-1185">Reference proteome</keyword>
<evidence type="ECO:0000313" key="3">
    <source>
        <dbReference type="Proteomes" id="UP000015523"/>
    </source>
</evidence>
<dbReference type="EMBL" id="AUWY01000120">
    <property type="protein sequence ID" value="EQB30441.1"/>
    <property type="molecule type" value="Genomic_DNA"/>
</dbReference>
<dbReference type="AlphaFoldDB" id="T0IXE9"/>
<gene>
    <name evidence="2" type="ORF">M529_18995</name>
</gene>
<dbReference type="OrthoDB" id="8882910at2"/>
<protein>
    <submittedName>
        <fullName evidence="2">Uncharacterized protein</fullName>
    </submittedName>
</protein>
<dbReference type="PATRIC" id="fig|1346791.3.peg.3667"/>
<proteinExistence type="predicted"/>
<comment type="caution">
    <text evidence="2">The sequence shown here is derived from an EMBL/GenBank/DDBJ whole genome shotgun (WGS) entry which is preliminary data.</text>
</comment>
<dbReference type="eggNOG" id="COG0662">
    <property type="taxonomic scope" value="Bacteria"/>
</dbReference>
<dbReference type="Proteomes" id="UP000015523">
    <property type="component" value="Unassembled WGS sequence"/>
</dbReference>